<keyword evidence="6" id="KW-1133">Transmembrane helix</keyword>
<dbReference type="EMBL" id="FR924406">
    <property type="protein sequence ID" value="CDQ96172.1"/>
    <property type="molecule type" value="Genomic_DNA"/>
</dbReference>
<sequence>MTELKEKLEAEESEKGGEKGRGSPHKLFRAKEQLMLRANSLKKAVRQIIEQAERVVDEQNAHTEELELPSPLEFRKEGEEDNRDSEKDEDTKELEAVPLAKSPCSPPERHVTNPVARSPSHPSPPARRTCLYSTHASSALCDGQYIPLPSLQGIAVLNIPSYAGGTNFWGGTKEDDVSTVLSLSVCVCVLLGLSRLVLLGFLRMMYRRLNENQASGICTG</sequence>
<evidence type="ECO:0000259" key="7">
    <source>
        <dbReference type="Pfam" id="PF00609"/>
    </source>
</evidence>
<evidence type="ECO:0000256" key="6">
    <source>
        <dbReference type="SAM" id="Phobius"/>
    </source>
</evidence>
<dbReference type="GO" id="GO:0007200">
    <property type="term" value="P:phospholipase C-activating G protein-coupled receptor signaling pathway"/>
    <property type="evidence" value="ECO:0007669"/>
    <property type="project" value="InterPro"/>
</dbReference>
<dbReference type="STRING" id="8022.A0A060YX67"/>
<evidence type="ECO:0000256" key="5">
    <source>
        <dbReference type="SAM" id="MobiDB-lite"/>
    </source>
</evidence>
<feature type="compositionally biased region" description="Basic and acidic residues" evidence="5">
    <location>
        <begin position="55"/>
        <end position="65"/>
    </location>
</feature>
<keyword evidence="4" id="KW-0067">ATP-binding</keyword>
<proteinExistence type="predicted"/>
<feature type="region of interest" description="Disordered" evidence="5">
    <location>
        <begin position="55"/>
        <end position="127"/>
    </location>
</feature>
<feature type="compositionally biased region" description="Basic and acidic residues" evidence="5">
    <location>
        <begin position="1"/>
        <end position="21"/>
    </location>
</feature>
<feature type="transmembrane region" description="Helical" evidence="6">
    <location>
        <begin position="180"/>
        <end position="202"/>
    </location>
</feature>
<evidence type="ECO:0000256" key="1">
    <source>
        <dbReference type="ARBA" id="ARBA00022679"/>
    </source>
</evidence>
<dbReference type="InterPro" id="IPR000756">
    <property type="entry name" value="Diacylglycerol_kin_accessory"/>
</dbReference>
<evidence type="ECO:0000256" key="4">
    <source>
        <dbReference type="ARBA" id="ARBA00022840"/>
    </source>
</evidence>
<dbReference type="Pfam" id="PF00609">
    <property type="entry name" value="DAGK_acc"/>
    <property type="match status" value="1"/>
</dbReference>
<dbReference type="PaxDb" id="8022-A0A060YX67"/>
<reference evidence="8" key="1">
    <citation type="journal article" date="2014" name="Nat. Commun.">
        <title>The rainbow trout genome provides novel insights into evolution after whole-genome duplication in vertebrates.</title>
        <authorList>
            <person name="Berthelot C."/>
            <person name="Brunet F."/>
            <person name="Chalopin D."/>
            <person name="Juanchich A."/>
            <person name="Bernard M."/>
            <person name="Noel B."/>
            <person name="Bento P."/>
            <person name="Da Silva C."/>
            <person name="Labadie K."/>
            <person name="Alberti A."/>
            <person name="Aury J.M."/>
            <person name="Louis A."/>
            <person name="Dehais P."/>
            <person name="Bardou P."/>
            <person name="Montfort J."/>
            <person name="Klopp C."/>
            <person name="Cabau C."/>
            <person name="Gaspin C."/>
            <person name="Thorgaard G.H."/>
            <person name="Boussaha M."/>
            <person name="Quillet E."/>
            <person name="Guyomard R."/>
            <person name="Galiana D."/>
            <person name="Bobe J."/>
            <person name="Volff J.N."/>
            <person name="Genet C."/>
            <person name="Wincker P."/>
            <person name="Jaillon O."/>
            <person name="Roest Crollius H."/>
            <person name="Guiguen Y."/>
        </authorList>
    </citation>
    <scope>NUCLEOTIDE SEQUENCE [LARGE SCALE GENOMIC DNA]</scope>
</reference>
<reference evidence="8" key="2">
    <citation type="submission" date="2014-03" db="EMBL/GenBank/DDBJ databases">
        <authorList>
            <person name="Genoscope - CEA"/>
        </authorList>
    </citation>
    <scope>NUCLEOTIDE SEQUENCE</scope>
</reference>
<accession>A0A060YX67</accession>
<keyword evidence="1" id="KW-0808">Transferase</keyword>
<dbReference type="Proteomes" id="UP000193380">
    <property type="component" value="Unassembled WGS sequence"/>
</dbReference>
<keyword evidence="3" id="KW-0418">Kinase</keyword>
<keyword evidence="6" id="KW-0812">Transmembrane</keyword>
<dbReference type="PANTHER" id="PTHR11255:SF37">
    <property type="entry name" value="DIACYLGLYCEROL KINASE ETA"/>
    <property type="match status" value="1"/>
</dbReference>
<dbReference type="GO" id="GO:0005524">
    <property type="term" value="F:ATP binding"/>
    <property type="evidence" value="ECO:0007669"/>
    <property type="project" value="UniProtKB-KW"/>
</dbReference>
<dbReference type="GO" id="GO:0005886">
    <property type="term" value="C:plasma membrane"/>
    <property type="evidence" value="ECO:0007669"/>
    <property type="project" value="TreeGrafter"/>
</dbReference>
<gene>
    <name evidence="8" type="ORF">GSONMT00023984001</name>
</gene>
<keyword evidence="6" id="KW-0472">Membrane</keyword>
<dbReference type="InterPro" id="IPR037607">
    <property type="entry name" value="DGK"/>
</dbReference>
<protein>
    <recommendedName>
        <fullName evidence="7">Diacylglycerol kinase accessory domain-containing protein</fullName>
    </recommendedName>
</protein>
<feature type="region of interest" description="Disordered" evidence="5">
    <location>
        <begin position="1"/>
        <end position="29"/>
    </location>
</feature>
<keyword evidence="2" id="KW-0547">Nucleotide-binding</keyword>
<dbReference type="PANTHER" id="PTHR11255">
    <property type="entry name" value="DIACYLGLYCEROL KINASE"/>
    <property type="match status" value="1"/>
</dbReference>
<evidence type="ECO:0000313" key="9">
    <source>
        <dbReference type="Proteomes" id="UP000193380"/>
    </source>
</evidence>
<feature type="compositionally biased region" description="Basic and acidic residues" evidence="5">
    <location>
        <begin position="73"/>
        <end position="95"/>
    </location>
</feature>
<dbReference type="GO" id="GO:0004143">
    <property type="term" value="F:ATP-dependent diacylglycerol kinase activity"/>
    <property type="evidence" value="ECO:0007669"/>
    <property type="project" value="InterPro"/>
</dbReference>
<feature type="domain" description="Diacylglycerol kinase accessory" evidence="7">
    <location>
        <begin position="135"/>
        <end position="177"/>
    </location>
</feature>
<evidence type="ECO:0000256" key="3">
    <source>
        <dbReference type="ARBA" id="ARBA00022777"/>
    </source>
</evidence>
<evidence type="ECO:0000313" key="8">
    <source>
        <dbReference type="EMBL" id="CDQ96172.1"/>
    </source>
</evidence>
<dbReference type="AlphaFoldDB" id="A0A060YX67"/>
<organism evidence="8 9">
    <name type="scientific">Oncorhynchus mykiss</name>
    <name type="common">Rainbow trout</name>
    <name type="synonym">Salmo gairdneri</name>
    <dbReference type="NCBI Taxonomy" id="8022"/>
    <lineage>
        <taxon>Eukaryota</taxon>
        <taxon>Metazoa</taxon>
        <taxon>Chordata</taxon>
        <taxon>Craniata</taxon>
        <taxon>Vertebrata</taxon>
        <taxon>Euteleostomi</taxon>
        <taxon>Actinopterygii</taxon>
        <taxon>Neopterygii</taxon>
        <taxon>Teleostei</taxon>
        <taxon>Protacanthopterygii</taxon>
        <taxon>Salmoniformes</taxon>
        <taxon>Salmonidae</taxon>
        <taxon>Salmoninae</taxon>
        <taxon>Oncorhynchus</taxon>
    </lineage>
</organism>
<evidence type="ECO:0000256" key="2">
    <source>
        <dbReference type="ARBA" id="ARBA00022741"/>
    </source>
</evidence>
<name>A0A060YX67_ONCMY</name>